<proteinExistence type="predicted"/>
<evidence type="ECO:0000256" key="2">
    <source>
        <dbReference type="SAM" id="MobiDB-lite"/>
    </source>
</evidence>
<dbReference type="OrthoDB" id="3905365at2759"/>
<feature type="compositionally biased region" description="Basic and acidic residues" evidence="2">
    <location>
        <begin position="101"/>
        <end position="127"/>
    </location>
</feature>
<evidence type="ECO:0000313" key="5">
    <source>
        <dbReference type="Proteomes" id="UP000053110"/>
    </source>
</evidence>
<dbReference type="EMBL" id="UIGY01000001">
    <property type="protein sequence ID" value="SUZ06887.1"/>
    <property type="molecule type" value="Genomic_DNA"/>
</dbReference>
<feature type="compositionally biased region" description="Low complexity" evidence="2">
    <location>
        <begin position="593"/>
        <end position="606"/>
    </location>
</feature>
<feature type="region of interest" description="Disordered" evidence="2">
    <location>
        <begin position="449"/>
        <end position="469"/>
    </location>
</feature>
<organism evidence="4">
    <name type="scientific">Blumeria graminis f. sp. tritici 96224</name>
    <dbReference type="NCBI Taxonomy" id="1268274"/>
    <lineage>
        <taxon>Eukaryota</taxon>
        <taxon>Fungi</taxon>
        <taxon>Dikarya</taxon>
        <taxon>Ascomycota</taxon>
        <taxon>Pezizomycotina</taxon>
        <taxon>Leotiomycetes</taxon>
        <taxon>Erysiphales</taxon>
        <taxon>Erysiphaceae</taxon>
        <taxon>Blumeria</taxon>
    </lineage>
</organism>
<feature type="compositionally biased region" description="Polar residues" evidence="2">
    <location>
        <begin position="618"/>
        <end position="653"/>
    </location>
</feature>
<evidence type="ECO:0000313" key="4">
    <source>
        <dbReference type="EMBL" id="SUZ06887.1"/>
    </source>
</evidence>
<gene>
    <name evidence="3" type="ORF">BGT96224_1996</name>
    <name evidence="4" type="ORF">BGT96224V2_LOCUS145</name>
</gene>
<feature type="coiled-coil region" evidence="1">
    <location>
        <begin position="377"/>
        <end position="411"/>
    </location>
</feature>
<feature type="compositionally biased region" description="Polar residues" evidence="2">
    <location>
        <begin position="451"/>
        <end position="461"/>
    </location>
</feature>
<evidence type="ECO:0000256" key="1">
    <source>
        <dbReference type="SAM" id="Coils"/>
    </source>
</evidence>
<evidence type="ECO:0000313" key="3">
    <source>
        <dbReference type="EMBL" id="EPQ67857.1"/>
    </source>
</evidence>
<dbReference type="Proteomes" id="UP000053110">
    <property type="component" value="Unassembled WGS sequence"/>
</dbReference>
<feature type="compositionally biased region" description="Polar residues" evidence="2">
    <location>
        <begin position="128"/>
        <end position="169"/>
    </location>
</feature>
<reference evidence="5" key="1">
    <citation type="journal article" date="2013" name="Nat. Genet.">
        <title>The wheat powdery mildew genome shows the unique evolution of an obligate biotroph.</title>
        <authorList>
            <person name="Wicker T."/>
            <person name="Oberhaensli S."/>
            <person name="Parlange F."/>
            <person name="Buchmann J.P."/>
            <person name="Shatalina M."/>
            <person name="Roffler S."/>
            <person name="Ben-David R."/>
            <person name="Dolezel J."/>
            <person name="Simkova H."/>
            <person name="Schulze-Lefert P."/>
            <person name="Spanu P.D."/>
            <person name="Bruggmann R."/>
            <person name="Amselem J."/>
            <person name="Quesneville H."/>
            <person name="Ver Loren van Themaat E."/>
            <person name="Paape T."/>
            <person name="Shimizu K.K."/>
            <person name="Keller B."/>
        </authorList>
    </citation>
    <scope>NUCLEOTIDE SEQUENCE [LARGE SCALE GENOMIC DNA]</scope>
    <source>
        <strain evidence="5">96224</strain>
    </source>
</reference>
<feature type="compositionally biased region" description="Acidic residues" evidence="2">
    <location>
        <begin position="557"/>
        <end position="568"/>
    </location>
</feature>
<feature type="compositionally biased region" description="Polar residues" evidence="2">
    <location>
        <begin position="1"/>
        <end position="25"/>
    </location>
</feature>
<feature type="region of interest" description="Disordered" evidence="2">
    <location>
        <begin position="590"/>
        <end position="653"/>
    </location>
</feature>
<name>A0A061HNB3_BLUGR</name>
<sequence>MTVPTLTGTPGSNADASINGSNKSLSTKDKACPFCQQQFTSSSLGRHLDLYIKEKNPKPADGIHDIDEIRKLRGGITRRQPRNSVNKRDYRNMSRDTPGTAERRSPRPGSERERENNRSPSIRRENGINESIQNDQHGSRAKLSTFTNRGNWENTGVTNNILTPWSSDPRSWDEEDRDNIRKSDTRSLSVSRKILAKTGIEQKQRMIDALDNAKAAELALREIVGSLRAAKQQTQGSSIFDFDPLTMDFPALCLHCLPPPPTLHTNTPIPSPNSWSLSPPEEAQYQALRNHFASAFHNYRISLSVTIPPSNLENIYAPSAHSNIYSDSRSLGASIESATNSLEGKVNSHLQAIFRAWQALSSTNRAEIWNISLARNIALKSNQIDSMKRKIEAISQDASHLRQQIDEINRMQQPREFRTAPPRTTRIESETINVLGERILGMGVKVRLDPENSSSGNSCQKRSPGPNIFDQSIHIDTIIERSVGRWKNVVRETRKKSSEINDVGIERGVSTHQGLSGESIVIGDKFQSSGMPIPNEWERHNEPVKNGAGNAGVGSDADADADMEEDDGSSFVEMVDAPPTLRTQLRGQQLHLQSQNHPSQHRQQQQHVRDQGFRLNHGNGNIARNISANSPCPSTSGGHHNPTNSPIQAQNSN</sequence>
<protein>
    <submittedName>
        <fullName evidence="4">Bgt-1996</fullName>
    </submittedName>
</protein>
<reference evidence="4" key="3">
    <citation type="submission" date="2018-07" db="EMBL/GenBank/DDBJ databases">
        <authorList>
            <person name="Quirk P.G."/>
            <person name="Krulwich T.A."/>
        </authorList>
    </citation>
    <scope>NUCLEOTIDE SEQUENCE</scope>
    <source>
        <strain evidence="4">96224</strain>
    </source>
</reference>
<feature type="region of interest" description="Disordered" evidence="2">
    <location>
        <begin position="1"/>
        <end position="27"/>
    </location>
</feature>
<accession>A0A061HNB3</accession>
<dbReference type="HOGENOM" id="CLU_014177_1_0_1"/>
<keyword evidence="1" id="KW-0175">Coiled coil</keyword>
<feature type="region of interest" description="Disordered" evidence="2">
    <location>
        <begin position="529"/>
        <end position="569"/>
    </location>
</feature>
<feature type="region of interest" description="Disordered" evidence="2">
    <location>
        <begin position="72"/>
        <end position="184"/>
    </location>
</feature>
<dbReference type="EMBL" id="KE373363">
    <property type="protein sequence ID" value="EPQ67857.1"/>
    <property type="molecule type" value="Genomic_DNA"/>
</dbReference>
<dbReference type="AlphaFoldDB" id="A0A061HNB3"/>
<reference evidence="3" key="2">
    <citation type="submission" date="2013-01" db="EMBL/GenBank/DDBJ databases">
        <title>The wheat powdery mildew genome reveals unique evolution of an obligate biotroph.</title>
        <authorList>
            <person name="Oberhaensli S."/>
            <person name="Wicker T."/>
            <person name="Keller B."/>
        </authorList>
    </citation>
    <scope>NUCLEOTIDE SEQUENCE</scope>
    <source>
        <strain evidence="3">96224</strain>
    </source>
</reference>